<feature type="signal peptide" evidence="12">
    <location>
        <begin position="1"/>
        <end position="18"/>
    </location>
</feature>
<keyword evidence="10" id="KW-0624">Polysaccharide degradation</keyword>
<dbReference type="PROSITE" id="PS51910">
    <property type="entry name" value="GH18_2"/>
    <property type="match status" value="1"/>
</dbReference>
<organism evidence="14 15">
    <name type="scientific">Curvularia clavata</name>
    <dbReference type="NCBI Taxonomy" id="95742"/>
    <lineage>
        <taxon>Eukaryota</taxon>
        <taxon>Fungi</taxon>
        <taxon>Dikarya</taxon>
        <taxon>Ascomycota</taxon>
        <taxon>Pezizomycotina</taxon>
        <taxon>Dothideomycetes</taxon>
        <taxon>Pleosporomycetidae</taxon>
        <taxon>Pleosporales</taxon>
        <taxon>Pleosporineae</taxon>
        <taxon>Pleosporaceae</taxon>
        <taxon>Curvularia</taxon>
    </lineage>
</organism>
<keyword evidence="9 11" id="KW-0326">Glycosidase</keyword>
<evidence type="ECO:0000256" key="7">
    <source>
        <dbReference type="ARBA" id="ARBA00023024"/>
    </source>
</evidence>
<keyword evidence="5" id="KW-0964">Secreted</keyword>
<evidence type="ECO:0000256" key="1">
    <source>
        <dbReference type="ARBA" id="ARBA00000822"/>
    </source>
</evidence>
<dbReference type="EC" id="3.2.1.14" evidence="4"/>
<evidence type="ECO:0000313" key="14">
    <source>
        <dbReference type="EMBL" id="USP78329.1"/>
    </source>
</evidence>
<dbReference type="InterPro" id="IPR050314">
    <property type="entry name" value="Glycosyl_Hydrlase_18"/>
</dbReference>
<keyword evidence="15" id="KW-1185">Reference proteome</keyword>
<evidence type="ECO:0000256" key="8">
    <source>
        <dbReference type="ARBA" id="ARBA00023277"/>
    </source>
</evidence>
<dbReference type="OrthoDB" id="76388at2759"/>
<evidence type="ECO:0000256" key="2">
    <source>
        <dbReference type="ARBA" id="ARBA00004613"/>
    </source>
</evidence>
<evidence type="ECO:0000256" key="4">
    <source>
        <dbReference type="ARBA" id="ARBA00012729"/>
    </source>
</evidence>
<dbReference type="GO" id="GO:0008061">
    <property type="term" value="F:chitin binding"/>
    <property type="evidence" value="ECO:0007669"/>
    <property type="project" value="InterPro"/>
</dbReference>
<keyword evidence="12" id="KW-0732">Signal</keyword>
<dbReference type="AlphaFoldDB" id="A0A9Q8Z959"/>
<dbReference type="PROSITE" id="PS01095">
    <property type="entry name" value="GH18_1"/>
    <property type="match status" value="1"/>
</dbReference>
<proteinExistence type="inferred from homology"/>
<dbReference type="PANTHER" id="PTHR11177:SF317">
    <property type="entry name" value="CHITINASE 12-RELATED"/>
    <property type="match status" value="1"/>
</dbReference>
<dbReference type="GO" id="GO:0008843">
    <property type="term" value="F:endochitinase activity"/>
    <property type="evidence" value="ECO:0007669"/>
    <property type="project" value="UniProtKB-EC"/>
</dbReference>
<sequence length="452" mass="50737">MRFTDAATLFSLSSLAQAAPSLHGHQHAHATRDVGYSAGYQTGTFFTNWAIYARNYKVTDLPAKQLTKVNYAFANLNNVTGEVMLSDEWADIQIPYPGDVAGNNTLLGNFGALFKLKQQHRNMKVTLSIGGWSYRNNFKPAFSTEAGRQKFCDSSLEMIMNLGLDGIDVDYEYPEDLQASANLADTVKRCRKTFDEYSATHANGYRFLIGISSPAGPQNYEIFPIAEMDPYVDNWNLMAFDYQGPGFSNFTGHLSNVYPSKKNKRSTDGWDAKGQRFIPFNTDQAIQYYKSRVASPKKIQLGMPLYGRAFANVMDPRPQGDGMGVTFNGTLPGSWEPGTYDYKALPLNNSGTAYTSWDVRASWTYNRKTRELVSYDCPQVAQWKTQYLKQQKLGGAWWWEASGDRPVSDPKSLVRTVVQALGGESAFKLDHNNLYYPKSKYVNVRNANLTEA</sequence>
<evidence type="ECO:0000256" key="11">
    <source>
        <dbReference type="RuleBase" id="RU000489"/>
    </source>
</evidence>
<dbReference type="SUPFAM" id="SSF51445">
    <property type="entry name" value="(Trans)glycosidases"/>
    <property type="match status" value="1"/>
</dbReference>
<evidence type="ECO:0000259" key="13">
    <source>
        <dbReference type="PROSITE" id="PS51910"/>
    </source>
</evidence>
<evidence type="ECO:0000256" key="6">
    <source>
        <dbReference type="ARBA" id="ARBA00022801"/>
    </source>
</evidence>
<evidence type="ECO:0000256" key="3">
    <source>
        <dbReference type="ARBA" id="ARBA00008682"/>
    </source>
</evidence>
<dbReference type="SMART" id="SM00636">
    <property type="entry name" value="Glyco_18"/>
    <property type="match status" value="1"/>
</dbReference>
<accession>A0A9Q8Z959</accession>
<evidence type="ECO:0000256" key="9">
    <source>
        <dbReference type="ARBA" id="ARBA00023295"/>
    </source>
</evidence>
<feature type="chain" id="PRO_5040308772" description="chitinase" evidence="12">
    <location>
        <begin position="19"/>
        <end position="452"/>
    </location>
</feature>
<dbReference type="Pfam" id="PF00704">
    <property type="entry name" value="Glyco_hydro_18"/>
    <property type="match status" value="1"/>
</dbReference>
<dbReference type="InterPro" id="IPR017853">
    <property type="entry name" value="GH"/>
</dbReference>
<dbReference type="FunFam" id="3.20.20.80:FF:000075">
    <property type="entry name" value="Sporulation-specific chitinase"/>
    <property type="match status" value="1"/>
</dbReference>
<comment type="similarity">
    <text evidence="3">Belongs to the glycosyl hydrolase 18 family. Chitinase class V subfamily.</text>
</comment>
<comment type="catalytic activity">
    <reaction evidence="1">
        <text>Random endo-hydrolysis of N-acetyl-beta-D-glucosaminide (1-&gt;4)-beta-linkages in chitin and chitodextrins.</text>
        <dbReference type="EC" id="3.2.1.14"/>
    </reaction>
</comment>
<feature type="domain" description="GH18" evidence="13">
    <location>
        <begin position="40"/>
        <end position="424"/>
    </location>
</feature>
<dbReference type="InterPro" id="IPR001579">
    <property type="entry name" value="Glyco_hydro_18_chit_AS"/>
</dbReference>
<dbReference type="InterPro" id="IPR011583">
    <property type="entry name" value="Chitinase_II/V-like_cat"/>
</dbReference>
<keyword evidence="8" id="KW-0119">Carbohydrate metabolism</keyword>
<protein>
    <recommendedName>
        <fullName evidence="4">chitinase</fullName>
        <ecNumber evidence="4">3.2.1.14</ecNumber>
    </recommendedName>
</protein>
<comment type="subcellular location">
    <subcellularLocation>
        <location evidence="2">Secreted</location>
    </subcellularLocation>
</comment>
<dbReference type="VEuPathDB" id="FungiDB:yc1106_05603"/>
<keyword evidence="7" id="KW-0146">Chitin degradation</keyword>
<dbReference type="GO" id="GO:0000272">
    <property type="term" value="P:polysaccharide catabolic process"/>
    <property type="evidence" value="ECO:0007669"/>
    <property type="project" value="UniProtKB-KW"/>
</dbReference>
<evidence type="ECO:0000313" key="15">
    <source>
        <dbReference type="Proteomes" id="UP001056012"/>
    </source>
</evidence>
<dbReference type="SUPFAM" id="SSF54556">
    <property type="entry name" value="Chitinase insertion domain"/>
    <property type="match status" value="1"/>
</dbReference>
<gene>
    <name evidence="14" type="ORF">yc1106_05603</name>
</gene>
<dbReference type="PANTHER" id="PTHR11177">
    <property type="entry name" value="CHITINASE"/>
    <property type="match status" value="1"/>
</dbReference>
<keyword evidence="6 11" id="KW-0378">Hydrolase</keyword>
<evidence type="ECO:0000256" key="10">
    <source>
        <dbReference type="ARBA" id="ARBA00023326"/>
    </source>
</evidence>
<dbReference type="InterPro" id="IPR001223">
    <property type="entry name" value="Glyco_hydro18_cat"/>
</dbReference>
<dbReference type="EMBL" id="CP089277">
    <property type="protein sequence ID" value="USP78329.1"/>
    <property type="molecule type" value="Genomic_DNA"/>
</dbReference>
<evidence type="ECO:0000256" key="5">
    <source>
        <dbReference type="ARBA" id="ARBA00022525"/>
    </source>
</evidence>
<dbReference type="Gene3D" id="3.10.50.10">
    <property type="match status" value="1"/>
</dbReference>
<name>A0A9Q8Z959_CURCL</name>
<dbReference type="GO" id="GO:0005576">
    <property type="term" value="C:extracellular region"/>
    <property type="evidence" value="ECO:0007669"/>
    <property type="project" value="UniProtKB-SubCell"/>
</dbReference>
<dbReference type="Gene3D" id="3.20.20.80">
    <property type="entry name" value="Glycosidases"/>
    <property type="match status" value="1"/>
</dbReference>
<evidence type="ECO:0000256" key="12">
    <source>
        <dbReference type="SAM" id="SignalP"/>
    </source>
</evidence>
<dbReference type="InterPro" id="IPR029070">
    <property type="entry name" value="Chitinase_insertion_sf"/>
</dbReference>
<dbReference type="Proteomes" id="UP001056012">
    <property type="component" value="Chromosome 4"/>
</dbReference>
<dbReference type="GO" id="GO:0006032">
    <property type="term" value="P:chitin catabolic process"/>
    <property type="evidence" value="ECO:0007669"/>
    <property type="project" value="UniProtKB-KW"/>
</dbReference>
<dbReference type="CDD" id="cd06548">
    <property type="entry name" value="GH18_chitinase"/>
    <property type="match status" value="1"/>
</dbReference>
<reference evidence="14" key="1">
    <citation type="submission" date="2021-12" db="EMBL/GenBank/DDBJ databases">
        <title>Curvularia clavata genome.</title>
        <authorList>
            <person name="Cao Y."/>
        </authorList>
    </citation>
    <scope>NUCLEOTIDE SEQUENCE</scope>
    <source>
        <strain evidence="14">Yc1106</strain>
    </source>
</reference>